<keyword evidence="3" id="KW-1185">Reference proteome</keyword>
<feature type="region of interest" description="Disordered" evidence="1">
    <location>
        <begin position="123"/>
        <end position="170"/>
    </location>
</feature>
<protein>
    <submittedName>
        <fullName evidence="2">Uncharacterized protein</fullName>
    </submittedName>
</protein>
<organism evidence="2 3">
    <name type="scientific">Nesterenkonia halotolerans</name>
    <dbReference type="NCBI Taxonomy" id="225325"/>
    <lineage>
        <taxon>Bacteria</taxon>
        <taxon>Bacillati</taxon>
        <taxon>Actinomycetota</taxon>
        <taxon>Actinomycetes</taxon>
        <taxon>Micrococcales</taxon>
        <taxon>Micrococcaceae</taxon>
        <taxon>Nesterenkonia</taxon>
    </lineage>
</organism>
<gene>
    <name evidence="2" type="ORF">H4W26_001144</name>
</gene>
<reference evidence="2 3" key="1">
    <citation type="submission" date="2020-10" db="EMBL/GenBank/DDBJ databases">
        <title>Sequencing the genomes of 1000 actinobacteria strains.</title>
        <authorList>
            <person name="Klenk H.-P."/>
        </authorList>
    </citation>
    <scope>NUCLEOTIDE SEQUENCE [LARGE SCALE GENOMIC DNA]</scope>
    <source>
        <strain evidence="2 3">DSM 15474</strain>
    </source>
</reference>
<evidence type="ECO:0000313" key="2">
    <source>
        <dbReference type="EMBL" id="MBE1514389.1"/>
    </source>
</evidence>
<dbReference type="EMBL" id="JADBEE010000001">
    <property type="protein sequence ID" value="MBE1514389.1"/>
    <property type="molecule type" value="Genomic_DNA"/>
</dbReference>
<feature type="compositionally biased region" description="Basic and acidic residues" evidence="1">
    <location>
        <begin position="73"/>
        <end position="90"/>
    </location>
</feature>
<dbReference type="Proteomes" id="UP000636579">
    <property type="component" value="Unassembled WGS sequence"/>
</dbReference>
<name>A0ABR9J5Y7_9MICC</name>
<feature type="compositionally biased region" description="Low complexity" evidence="1">
    <location>
        <begin position="91"/>
        <end position="104"/>
    </location>
</feature>
<accession>A0ABR9J5Y7</accession>
<feature type="region of interest" description="Disordered" evidence="1">
    <location>
        <begin position="57"/>
        <end position="106"/>
    </location>
</feature>
<sequence length="343" mass="36962">MEPNRYVLKGRSLAKLGVQALADHGPEARIVSAERVTRGGIGGFMAREHFEVVVEVPAPREQHSPSLPPPPEEDSRRRRRLREEAQDRQTRGQQAQGQAPGQQTHSEDLDEDFARMMDELWLASRNPPGSPANPAAEVREETAPDPLTDSRPAVWSPIPDPAPIAGVGDRPATVPVPAGAPAAQAPEVLRAPGSLIVLACLGADESAALEAIGGDPGLEAWGDPVLLAAAEYAGKPLREAKQVLREARARAVALQVPVLATCPVQFPRPEQRSGAESPAFLEADQLWAVVDLRRKPEDIRHWLAALEESRAIDGLVLTCADETLSPETGHQLGWPVSVRMNQC</sequence>
<evidence type="ECO:0000313" key="3">
    <source>
        <dbReference type="Proteomes" id="UP000636579"/>
    </source>
</evidence>
<proteinExistence type="predicted"/>
<comment type="caution">
    <text evidence="2">The sequence shown here is derived from an EMBL/GenBank/DDBJ whole genome shotgun (WGS) entry which is preliminary data.</text>
</comment>
<dbReference type="RefSeq" id="WP_192591147.1">
    <property type="nucleotide sequence ID" value="NZ_JADBEE010000001.1"/>
</dbReference>
<evidence type="ECO:0000256" key="1">
    <source>
        <dbReference type="SAM" id="MobiDB-lite"/>
    </source>
</evidence>